<evidence type="ECO:0000313" key="2">
    <source>
        <dbReference type="Proteomes" id="UP001230268"/>
    </source>
</evidence>
<comment type="caution">
    <text evidence="1">The sequence shown here is derived from an EMBL/GenBank/DDBJ whole genome shotgun (WGS) entry which is preliminary data.</text>
</comment>
<reference evidence="1" key="1">
    <citation type="submission" date="2023-08" db="EMBL/GenBank/DDBJ databases">
        <title>Draft sequence of the Babesia gibsoni genome.</title>
        <authorList>
            <person name="Yamagishi J.Y."/>
            <person name="Xuan X.X."/>
        </authorList>
    </citation>
    <scope>NUCLEOTIDE SEQUENCE</scope>
    <source>
        <strain evidence="1">Azabu</strain>
    </source>
</reference>
<dbReference type="EMBL" id="JAVEPI010000001">
    <property type="protein sequence ID" value="KAK1444437.1"/>
    <property type="molecule type" value="Genomic_DNA"/>
</dbReference>
<evidence type="ECO:0000313" key="1">
    <source>
        <dbReference type="EMBL" id="KAK1444437.1"/>
    </source>
</evidence>
<dbReference type="AlphaFoldDB" id="A0AAD8PFL4"/>
<keyword evidence="2" id="KW-1185">Reference proteome</keyword>
<organism evidence="1 2">
    <name type="scientific">Babesia gibsoni</name>
    <dbReference type="NCBI Taxonomy" id="33632"/>
    <lineage>
        <taxon>Eukaryota</taxon>
        <taxon>Sar</taxon>
        <taxon>Alveolata</taxon>
        <taxon>Apicomplexa</taxon>
        <taxon>Aconoidasida</taxon>
        <taxon>Piroplasmida</taxon>
        <taxon>Babesiidae</taxon>
        <taxon>Babesia</taxon>
    </lineage>
</organism>
<gene>
    <name evidence="1" type="ORF">BgAZ_103430</name>
</gene>
<name>A0AAD8PFL4_BABGI</name>
<dbReference type="Proteomes" id="UP001230268">
    <property type="component" value="Unassembled WGS sequence"/>
</dbReference>
<proteinExistence type="predicted"/>
<protein>
    <submittedName>
        <fullName evidence="1">Uncharacterized protein</fullName>
    </submittedName>
</protein>
<sequence>MVTLARDSTCCLVPSETSFEVAASHSVCQRMVFNSCVRNSDICFFLRTKGAGEVSGSRFQRCIWHGSRLFRGLGLIKRQ</sequence>
<accession>A0AAD8PFL4</accession>